<comment type="caution">
    <text evidence="2">The sequence shown here is derived from an EMBL/GenBank/DDBJ whole genome shotgun (WGS) entry which is preliminary data.</text>
</comment>
<dbReference type="SUPFAM" id="SSF52833">
    <property type="entry name" value="Thioredoxin-like"/>
    <property type="match status" value="1"/>
</dbReference>
<dbReference type="InterPro" id="IPR001853">
    <property type="entry name" value="DSBA-like_thioredoxin_dom"/>
</dbReference>
<proteinExistence type="predicted"/>
<evidence type="ECO:0000313" key="3">
    <source>
        <dbReference type="Proteomes" id="UP000634919"/>
    </source>
</evidence>
<keyword evidence="3" id="KW-1185">Reference proteome</keyword>
<dbReference type="RefSeq" id="WP_191723421.1">
    <property type="nucleotide sequence ID" value="NZ_JACSQK010000005.1"/>
</dbReference>
<protein>
    <submittedName>
        <fullName evidence="2">DsbA family protein</fullName>
    </submittedName>
</protein>
<dbReference type="Pfam" id="PF01323">
    <property type="entry name" value="DSBA"/>
    <property type="match status" value="1"/>
</dbReference>
<dbReference type="InterPro" id="IPR036249">
    <property type="entry name" value="Thioredoxin-like_sf"/>
</dbReference>
<dbReference type="CDD" id="cd03025">
    <property type="entry name" value="DsbA_FrnE_like"/>
    <property type="match status" value="1"/>
</dbReference>
<name>A0ABR8SC11_9BURK</name>
<evidence type="ECO:0000313" key="2">
    <source>
        <dbReference type="EMBL" id="MBD7961026.1"/>
    </source>
</evidence>
<dbReference type="Proteomes" id="UP000634919">
    <property type="component" value="Unassembled WGS sequence"/>
</dbReference>
<feature type="domain" description="DSBA-like thioredoxin" evidence="1">
    <location>
        <begin position="9"/>
        <end position="193"/>
    </location>
</feature>
<gene>
    <name evidence="2" type="ORF">H9646_11060</name>
</gene>
<evidence type="ECO:0000259" key="1">
    <source>
        <dbReference type="Pfam" id="PF01323"/>
    </source>
</evidence>
<organism evidence="2 3">
    <name type="scientific">Comamonas avium</name>
    <dbReference type="NCBI Taxonomy" id="2762231"/>
    <lineage>
        <taxon>Bacteria</taxon>
        <taxon>Pseudomonadati</taxon>
        <taxon>Pseudomonadota</taxon>
        <taxon>Betaproteobacteria</taxon>
        <taxon>Burkholderiales</taxon>
        <taxon>Comamonadaceae</taxon>
        <taxon>Comamonas</taxon>
    </lineage>
</organism>
<dbReference type="EMBL" id="JACSQK010000005">
    <property type="protein sequence ID" value="MBD7961026.1"/>
    <property type="molecule type" value="Genomic_DNA"/>
</dbReference>
<reference evidence="2 3" key="1">
    <citation type="submission" date="2020-08" db="EMBL/GenBank/DDBJ databases">
        <title>A Genomic Blueprint of the Chicken Gut Microbiome.</title>
        <authorList>
            <person name="Gilroy R."/>
            <person name="Ravi A."/>
            <person name="Getino M."/>
            <person name="Pursley I."/>
            <person name="Horton D.L."/>
            <person name="Alikhan N.-F."/>
            <person name="Baker D."/>
            <person name="Gharbi K."/>
            <person name="Hall N."/>
            <person name="Watson M."/>
            <person name="Adriaenssens E.M."/>
            <person name="Foster-Nyarko E."/>
            <person name="Jarju S."/>
            <person name="Secka A."/>
            <person name="Antonio M."/>
            <person name="Oren A."/>
            <person name="Chaudhuri R."/>
            <person name="La Ragione R.M."/>
            <person name="Hildebrand F."/>
            <person name="Pallen M.J."/>
        </authorList>
    </citation>
    <scope>NUCLEOTIDE SEQUENCE [LARGE SCALE GENOMIC DNA]</scope>
    <source>
        <strain evidence="2 3">Sa2CVA6</strain>
    </source>
</reference>
<dbReference type="Gene3D" id="3.40.30.10">
    <property type="entry name" value="Glutaredoxin"/>
    <property type="match status" value="1"/>
</dbReference>
<accession>A0ABR8SC11</accession>
<sequence>MRKTLYYIYDPLCGWCYGAGGAVQALADSTDIALQMLPSGLFSGEGARPMSEDFAAYAWSNDQRIEQLTGQRFTERYRHEVLTDNQQMFDSAPATLALTAVALTARSREGHALKAIQQARYVDGLDITQPGTLASLLHALGLEDAAKLLAQPDASLIAANSARIAQAQALLAQFGARGVPAFIVEMNGHRQLMSSNAALSNPQTFVDQLAAA</sequence>